<dbReference type="KEGG" id="psel:GM415_15925"/>
<dbReference type="Pfam" id="PF00512">
    <property type="entry name" value="HisKA"/>
    <property type="match status" value="1"/>
</dbReference>
<dbReference type="InterPro" id="IPR029151">
    <property type="entry name" value="Sensor-like_sf"/>
</dbReference>
<evidence type="ECO:0000313" key="18">
    <source>
        <dbReference type="EMBL" id="QGY41545.1"/>
    </source>
</evidence>
<evidence type="ECO:0000259" key="16">
    <source>
        <dbReference type="PROSITE" id="PS50113"/>
    </source>
</evidence>
<dbReference type="PROSITE" id="PS50885">
    <property type="entry name" value="HAMP"/>
    <property type="match status" value="1"/>
</dbReference>
<dbReference type="InterPro" id="IPR000014">
    <property type="entry name" value="PAS"/>
</dbReference>
<dbReference type="PROSITE" id="PS50109">
    <property type="entry name" value="HIS_KIN"/>
    <property type="match status" value="1"/>
</dbReference>
<evidence type="ECO:0000256" key="4">
    <source>
        <dbReference type="ARBA" id="ARBA00022475"/>
    </source>
</evidence>
<feature type="domain" description="PAS" evidence="15">
    <location>
        <begin position="608"/>
        <end position="678"/>
    </location>
</feature>
<dbReference type="SUPFAM" id="SSF47384">
    <property type="entry name" value="Homodimeric domain of signal transducing histidine kinase"/>
    <property type="match status" value="1"/>
</dbReference>
<keyword evidence="7 13" id="KW-0812">Transmembrane</keyword>
<dbReference type="Pfam" id="PF02518">
    <property type="entry name" value="HATPase_c"/>
    <property type="match status" value="1"/>
</dbReference>
<evidence type="ECO:0000256" key="12">
    <source>
        <dbReference type="ARBA" id="ARBA00023012"/>
    </source>
</evidence>
<evidence type="ECO:0000256" key="5">
    <source>
        <dbReference type="ARBA" id="ARBA00022553"/>
    </source>
</evidence>
<dbReference type="FunFam" id="3.30.565.10:FF:000006">
    <property type="entry name" value="Sensor histidine kinase WalK"/>
    <property type="match status" value="1"/>
</dbReference>
<keyword evidence="19" id="KW-1185">Reference proteome</keyword>
<evidence type="ECO:0000256" key="7">
    <source>
        <dbReference type="ARBA" id="ARBA00022692"/>
    </source>
</evidence>
<organism evidence="18 19">
    <name type="scientific">Pseudodesulfovibrio cashew</name>
    <dbReference type="NCBI Taxonomy" id="2678688"/>
    <lineage>
        <taxon>Bacteria</taxon>
        <taxon>Pseudomonadati</taxon>
        <taxon>Thermodesulfobacteriota</taxon>
        <taxon>Desulfovibrionia</taxon>
        <taxon>Desulfovibrionales</taxon>
        <taxon>Desulfovibrionaceae</taxon>
    </lineage>
</organism>
<dbReference type="Gene3D" id="3.30.565.10">
    <property type="entry name" value="Histidine kinase-like ATPase, C-terminal domain"/>
    <property type="match status" value="1"/>
</dbReference>
<dbReference type="InterPro" id="IPR003660">
    <property type="entry name" value="HAMP_dom"/>
</dbReference>
<evidence type="ECO:0000259" key="17">
    <source>
        <dbReference type="PROSITE" id="PS50885"/>
    </source>
</evidence>
<dbReference type="SUPFAM" id="SSF55785">
    <property type="entry name" value="PYP-like sensor domain (PAS domain)"/>
    <property type="match status" value="1"/>
</dbReference>
<dbReference type="InterPro" id="IPR050736">
    <property type="entry name" value="Sensor_HK_Regulatory"/>
</dbReference>
<comment type="subcellular location">
    <subcellularLocation>
        <location evidence="2">Cell membrane</location>
        <topology evidence="2">Multi-pass membrane protein</topology>
    </subcellularLocation>
</comment>
<dbReference type="CDD" id="cd00130">
    <property type="entry name" value="PAS"/>
    <property type="match status" value="1"/>
</dbReference>
<feature type="transmembrane region" description="Helical" evidence="13">
    <location>
        <begin position="12"/>
        <end position="33"/>
    </location>
</feature>
<dbReference type="NCBIfam" id="TIGR00229">
    <property type="entry name" value="sensory_box"/>
    <property type="match status" value="1"/>
</dbReference>
<feature type="domain" description="PAC" evidence="16">
    <location>
        <begin position="683"/>
        <end position="734"/>
    </location>
</feature>
<evidence type="ECO:0000259" key="15">
    <source>
        <dbReference type="PROSITE" id="PS50112"/>
    </source>
</evidence>
<dbReference type="PRINTS" id="PR00344">
    <property type="entry name" value="BCTRLSENSOR"/>
</dbReference>
<dbReference type="InterPro" id="IPR036890">
    <property type="entry name" value="HATPase_C_sf"/>
</dbReference>
<keyword evidence="8" id="KW-0547">Nucleotide-binding</keyword>
<keyword evidence="9" id="KW-0418">Kinase</keyword>
<protein>
    <recommendedName>
        <fullName evidence="3">histidine kinase</fullName>
        <ecNumber evidence="3">2.7.13.3</ecNumber>
    </recommendedName>
</protein>
<dbReference type="Pfam" id="PF00989">
    <property type="entry name" value="PAS"/>
    <property type="match status" value="1"/>
</dbReference>
<comment type="catalytic activity">
    <reaction evidence="1">
        <text>ATP + protein L-histidine = ADP + protein N-phospho-L-histidine.</text>
        <dbReference type="EC" id="2.7.13.3"/>
    </reaction>
</comment>
<dbReference type="SUPFAM" id="SSF103190">
    <property type="entry name" value="Sensory domain-like"/>
    <property type="match status" value="1"/>
</dbReference>
<accession>A0A6I6JFD9</accession>
<dbReference type="InterPro" id="IPR035965">
    <property type="entry name" value="PAS-like_dom_sf"/>
</dbReference>
<keyword evidence="4" id="KW-1003">Cell membrane</keyword>
<sequence>MKIRRSVGIRFKLITIFVLIKVLPLMALSWIAWTGIMELGESLREKIDHLSAQTQGVIGQVSDLAVASSIRALDIKSRDNIERLTTDTARAVAAFLYARDNDIRVAANLPARADEYRRFLAPNLRKVIMHRPWVMNEAGDAWVPAEGPRENSPAVTAENEDNAKDFHYRPPEDHGISVQRPLYLEMTFVDLNGNEKIKVTTSDLLPPEKKNISDPANTYCKAERYFDELKRLKPGEIYVSEVIGPHLKSPVIGAYTRRRAEERGIPFKPEEAAYAGKENPVGKRFRGLIRWATPVVRNGKVTGWVTLALDHTHVMEFSDHLVPTEERYSPISDAGSGNYAFIWDYKDRNISHPRDYFIAGYDPETGQRATPWLEELMFEDLRESGLSFEEWVKGAPVMQEQTLKKKPSRELTRQGMLGLDCRYLNFAPQCQGWYNLTKDGGSGSFVIFWSGLWKLTTAAAIPYFTGRYGSTPRGFGFVTIGANVREFHKAASETGDKIGSMASTYEKEMAVQNEAAQTNLKRSLRLTAEQISYSTLAMIAIVILIAIWMASTLTRKITSMIEGIRRFKSGDMEQRLAVTSNDEIGQLAQTFNEMSDNIQKLVEDLRQAETKYRGFFENSTEGIYRSRANGEIVNVNPAFVRLFGFSSKEEMMSSVRHIGEDLYVDPRRREELVELLHREGKVRNFEYDVRRRDGEVRTLQTSCYWVEDTDGQWYMEGMSTDVTERKMALEALKDAKDKAEQLSQMKSNFLSMVSHELRTPLTAIIGFTKLTRKNLSDLIGKASREEMPDKLLKRMKENTSVIISEGDRLTELINNVLDLAKLEAGYFEWHFATISLREVLERSIASTTVLFDGKNVAFESEIDPDVPEIVGDFDRLVQVCINLIANAAKFTEQGRVVCKAHVEGDNVVVRVCDTGSGVSMEDAEAIFDKFRQLGDTLTDKPKGTGLGLPISREIVEHHGGRIWCEPNPGGGSVFAFCIPLNWKSGK</sequence>
<dbReference type="PROSITE" id="PS50113">
    <property type="entry name" value="PAC"/>
    <property type="match status" value="1"/>
</dbReference>
<dbReference type="RefSeq" id="WP_158949930.1">
    <property type="nucleotide sequence ID" value="NZ_CP046400.1"/>
</dbReference>
<dbReference type="Gene3D" id="1.10.287.130">
    <property type="match status" value="1"/>
</dbReference>
<evidence type="ECO:0000256" key="6">
    <source>
        <dbReference type="ARBA" id="ARBA00022679"/>
    </source>
</evidence>
<feature type="transmembrane region" description="Helical" evidence="13">
    <location>
        <begin position="531"/>
        <end position="550"/>
    </location>
</feature>
<evidence type="ECO:0000256" key="13">
    <source>
        <dbReference type="SAM" id="Phobius"/>
    </source>
</evidence>
<dbReference type="SMART" id="SM00387">
    <property type="entry name" value="HATPase_c"/>
    <property type="match status" value="1"/>
</dbReference>
<evidence type="ECO:0000313" key="19">
    <source>
        <dbReference type="Proteomes" id="UP000428328"/>
    </source>
</evidence>
<dbReference type="PANTHER" id="PTHR43711:SF30">
    <property type="entry name" value="HISTIDINE KINASE"/>
    <property type="match status" value="1"/>
</dbReference>
<dbReference type="SMART" id="SM00086">
    <property type="entry name" value="PAC"/>
    <property type="match status" value="1"/>
</dbReference>
<feature type="domain" description="Histidine kinase" evidence="14">
    <location>
        <begin position="752"/>
        <end position="982"/>
    </location>
</feature>
<feature type="domain" description="HAMP" evidence="17">
    <location>
        <begin position="551"/>
        <end position="603"/>
    </location>
</feature>
<evidence type="ECO:0000256" key="8">
    <source>
        <dbReference type="ARBA" id="ARBA00022741"/>
    </source>
</evidence>
<dbReference type="SUPFAM" id="SSF55874">
    <property type="entry name" value="ATPase domain of HSP90 chaperone/DNA topoisomerase II/histidine kinase"/>
    <property type="match status" value="1"/>
</dbReference>
<keyword evidence="5" id="KW-0597">Phosphoprotein</keyword>
<evidence type="ECO:0000256" key="9">
    <source>
        <dbReference type="ARBA" id="ARBA00022777"/>
    </source>
</evidence>
<dbReference type="CDD" id="cd06225">
    <property type="entry name" value="HAMP"/>
    <property type="match status" value="1"/>
</dbReference>
<dbReference type="GO" id="GO:0005524">
    <property type="term" value="F:ATP binding"/>
    <property type="evidence" value="ECO:0007669"/>
    <property type="project" value="UniProtKB-KW"/>
</dbReference>
<keyword evidence="10" id="KW-0067">ATP-binding</keyword>
<dbReference type="Gene3D" id="3.30.450.20">
    <property type="entry name" value="PAS domain"/>
    <property type="match status" value="2"/>
</dbReference>
<dbReference type="CDD" id="cd00082">
    <property type="entry name" value="HisKA"/>
    <property type="match status" value="1"/>
</dbReference>
<evidence type="ECO:0000256" key="3">
    <source>
        <dbReference type="ARBA" id="ARBA00012438"/>
    </source>
</evidence>
<dbReference type="EC" id="2.7.13.3" evidence="3"/>
<dbReference type="PROSITE" id="PS50112">
    <property type="entry name" value="PAS"/>
    <property type="match status" value="1"/>
</dbReference>
<evidence type="ECO:0000256" key="2">
    <source>
        <dbReference type="ARBA" id="ARBA00004651"/>
    </source>
</evidence>
<dbReference type="Pfam" id="PF00672">
    <property type="entry name" value="HAMP"/>
    <property type="match status" value="1"/>
</dbReference>
<dbReference type="Gene3D" id="6.10.340.10">
    <property type="match status" value="1"/>
</dbReference>
<keyword evidence="13" id="KW-0472">Membrane</keyword>
<dbReference type="SMART" id="SM00304">
    <property type="entry name" value="HAMP"/>
    <property type="match status" value="1"/>
</dbReference>
<keyword evidence="11 13" id="KW-1133">Transmembrane helix</keyword>
<proteinExistence type="predicted"/>
<dbReference type="SUPFAM" id="SSF158472">
    <property type="entry name" value="HAMP domain-like"/>
    <property type="match status" value="1"/>
</dbReference>
<dbReference type="SMART" id="SM00091">
    <property type="entry name" value="PAS"/>
    <property type="match status" value="1"/>
</dbReference>
<dbReference type="AlphaFoldDB" id="A0A6I6JFD9"/>
<evidence type="ECO:0000256" key="11">
    <source>
        <dbReference type="ARBA" id="ARBA00022989"/>
    </source>
</evidence>
<keyword evidence="6" id="KW-0808">Transferase</keyword>
<dbReference type="GO" id="GO:0005886">
    <property type="term" value="C:plasma membrane"/>
    <property type="evidence" value="ECO:0007669"/>
    <property type="project" value="UniProtKB-SubCell"/>
</dbReference>
<dbReference type="EMBL" id="CP046400">
    <property type="protein sequence ID" value="QGY41545.1"/>
    <property type="molecule type" value="Genomic_DNA"/>
</dbReference>
<dbReference type="InterPro" id="IPR004358">
    <property type="entry name" value="Sig_transdc_His_kin-like_C"/>
</dbReference>
<dbReference type="InterPro" id="IPR003594">
    <property type="entry name" value="HATPase_dom"/>
</dbReference>
<dbReference type="InterPro" id="IPR005467">
    <property type="entry name" value="His_kinase_dom"/>
</dbReference>
<gene>
    <name evidence="18" type="ORF">GM415_15925</name>
</gene>
<dbReference type="SMART" id="SM00388">
    <property type="entry name" value="HisKA"/>
    <property type="match status" value="1"/>
</dbReference>
<dbReference type="InterPro" id="IPR003661">
    <property type="entry name" value="HisK_dim/P_dom"/>
</dbReference>
<evidence type="ECO:0000259" key="14">
    <source>
        <dbReference type="PROSITE" id="PS50109"/>
    </source>
</evidence>
<keyword evidence="12" id="KW-0902">Two-component regulatory system</keyword>
<evidence type="ECO:0000256" key="1">
    <source>
        <dbReference type="ARBA" id="ARBA00000085"/>
    </source>
</evidence>
<dbReference type="InterPro" id="IPR001610">
    <property type="entry name" value="PAC"/>
</dbReference>
<dbReference type="PANTHER" id="PTHR43711">
    <property type="entry name" value="TWO-COMPONENT HISTIDINE KINASE"/>
    <property type="match status" value="1"/>
</dbReference>
<dbReference type="Proteomes" id="UP000428328">
    <property type="component" value="Chromosome"/>
</dbReference>
<evidence type="ECO:0000256" key="10">
    <source>
        <dbReference type="ARBA" id="ARBA00022840"/>
    </source>
</evidence>
<dbReference type="InterPro" id="IPR013767">
    <property type="entry name" value="PAS_fold"/>
</dbReference>
<dbReference type="InterPro" id="IPR000700">
    <property type="entry name" value="PAS-assoc_C"/>
</dbReference>
<dbReference type="GO" id="GO:0006355">
    <property type="term" value="P:regulation of DNA-templated transcription"/>
    <property type="evidence" value="ECO:0007669"/>
    <property type="project" value="InterPro"/>
</dbReference>
<dbReference type="InterPro" id="IPR036097">
    <property type="entry name" value="HisK_dim/P_sf"/>
</dbReference>
<reference evidence="18 19" key="1">
    <citation type="submission" date="2019-11" db="EMBL/GenBank/DDBJ databases">
        <authorList>
            <person name="Zheng R.K."/>
            <person name="Sun C.M."/>
        </authorList>
    </citation>
    <scope>NUCLEOTIDE SEQUENCE [LARGE SCALE GENOMIC DNA]</scope>
    <source>
        <strain evidence="18 19">SRB007</strain>
    </source>
</reference>
<name>A0A6I6JFD9_9BACT</name>
<dbReference type="GO" id="GO:0000155">
    <property type="term" value="F:phosphorelay sensor kinase activity"/>
    <property type="evidence" value="ECO:0007669"/>
    <property type="project" value="InterPro"/>
</dbReference>